<reference evidence="9 10" key="1">
    <citation type="submission" date="2017-01" db="EMBL/GenBank/DDBJ databases">
        <title>Genome Analysis of Deinococcus marmoris KOPRI26562.</title>
        <authorList>
            <person name="Kim J.H."/>
            <person name="Oh H.-M."/>
        </authorList>
    </citation>
    <scope>NUCLEOTIDE SEQUENCE [LARGE SCALE GENOMIC DNA]</scope>
    <source>
        <strain evidence="9 10">KOPRI26562</strain>
    </source>
</reference>
<evidence type="ECO:0000256" key="5">
    <source>
        <dbReference type="ARBA" id="ARBA00023015"/>
    </source>
</evidence>
<dbReference type="Pfam" id="PF00376">
    <property type="entry name" value="MerR"/>
    <property type="match status" value="1"/>
</dbReference>
<dbReference type="InterPro" id="IPR010211">
    <property type="entry name" value="Redox-sen_tscrpt-act_SoxR"/>
</dbReference>
<proteinExistence type="predicted"/>
<evidence type="ECO:0000313" key="10">
    <source>
        <dbReference type="Proteomes" id="UP000186607"/>
    </source>
</evidence>
<dbReference type="GO" id="GO:0003677">
    <property type="term" value="F:DNA binding"/>
    <property type="evidence" value="ECO:0007669"/>
    <property type="project" value="UniProtKB-KW"/>
</dbReference>
<dbReference type="NCBIfam" id="TIGR01950">
    <property type="entry name" value="SoxR"/>
    <property type="match status" value="1"/>
</dbReference>
<keyword evidence="7" id="KW-0804">Transcription</keyword>
<gene>
    <name evidence="9" type="ORF">BOO71_0001987</name>
</gene>
<dbReference type="GO" id="GO:0046872">
    <property type="term" value="F:metal ion binding"/>
    <property type="evidence" value="ECO:0007669"/>
    <property type="project" value="UniProtKB-KW"/>
</dbReference>
<dbReference type="Proteomes" id="UP000186607">
    <property type="component" value="Unassembled WGS sequence"/>
</dbReference>
<dbReference type="PANTHER" id="PTHR30204">
    <property type="entry name" value="REDOX-CYCLING DRUG-SENSING TRANSCRIPTIONAL ACTIVATOR SOXR"/>
    <property type="match status" value="1"/>
</dbReference>
<evidence type="ECO:0000256" key="7">
    <source>
        <dbReference type="ARBA" id="ARBA00023163"/>
    </source>
</evidence>
<dbReference type="Gene3D" id="1.10.1660.10">
    <property type="match status" value="1"/>
</dbReference>
<comment type="caution">
    <text evidence="9">The sequence shown here is derived from an EMBL/GenBank/DDBJ whole genome shotgun (WGS) entry which is preliminary data.</text>
</comment>
<dbReference type="GO" id="GO:0051537">
    <property type="term" value="F:2 iron, 2 sulfur cluster binding"/>
    <property type="evidence" value="ECO:0007669"/>
    <property type="project" value="UniProtKB-KW"/>
</dbReference>
<sequence length="175" mass="18967">MRSSPWRCPLSPPAPDWTPAQLAERSGLNISTLHFYEREGLIVSTPTTGNQRCHPRDTVRRLAFVRASAQVGVPLAEIRAALADLPAGRTPTAADWERLSENWRGELDDRMATLTRLRNDLGAASVAVASRWSVARCSIRVTGMGSGIRGAIPWWGCGRVELGGSGHSVLRVEGA</sequence>
<keyword evidence="5" id="KW-0805">Transcription regulation</keyword>
<evidence type="ECO:0000256" key="4">
    <source>
        <dbReference type="ARBA" id="ARBA00023014"/>
    </source>
</evidence>
<evidence type="ECO:0000259" key="8">
    <source>
        <dbReference type="PROSITE" id="PS50937"/>
    </source>
</evidence>
<evidence type="ECO:0000256" key="2">
    <source>
        <dbReference type="ARBA" id="ARBA00022723"/>
    </source>
</evidence>
<evidence type="ECO:0000256" key="6">
    <source>
        <dbReference type="ARBA" id="ARBA00023125"/>
    </source>
</evidence>
<dbReference type="GO" id="GO:0003700">
    <property type="term" value="F:DNA-binding transcription factor activity"/>
    <property type="evidence" value="ECO:0007669"/>
    <property type="project" value="InterPro"/>
</dbReference>
<keyword evidence="2" id="KW-0479">Metal-binding</keyword>
<accession>A0A1U7P3C5</accession>
<keyword evidence="6" id="KW-0238">DNA-binding</keyword>
<name>A0A1U7P3C5_9DEIO</name>
<dbReference type="RefSeq" id="WP_254843002.1">
    <property type="nucleotide sequence ID" value="NZ_MSTI01000024.1"/>
</dbReference>
<dbReference type="GO" id="GO:0006979">
    <property type="term" value="P:response to oxidative stress"/>
    <property type="evidence" value="ECO:0007669"/>
    <property type="project" value="InterPro"/>
</dbReference>
<dbReference type="SUPFAM" id="SSF46955">
    <property type="entry name" value="Putative DNA-binding domain"/>
    <property type="match status" value="1"/>
</dbReference>
<keyword evidence="4" id="KW-0411">Iron-sulfur</keyword>
<keyword evidence="10" id="KW-1185">Reference proteome</keyword>
<dbReference type="InterPro" id="IPR015358">
    <property type="entry name" value="Tscrpt_reg_MerR_DNA-bd"/>
</dbReference>
<dbReference type="InterPro" id="IPR009061">
    <property type="entry name" value="DNA-bd_dom_put_sf"/>
</dbReference>
<dbReference type="InterPro" id="IPR000551">
    <property type="entry name" value="MerR-type_HTH_dom"/>
</dbReference>
<dbReference type="InterPro" id="IPR047057">
    <property type="entry name" value="MerR_fam"/>
</dbReference>
<protein>
    <submittedName>
        <fullName evidence="9">Redox-sensitive transcriptional activator SoxR</fullName>
    </submittedName>
</protein>
<dbReference type="SMART" id="SM00422">
    <property type="entry name" value="HTH_MERR"/>
    <property type="match status" value="1"/>
</dbReference>
<dbReference type="PRINTS" id="PR00040">
    <property type="entry name" value="HTHMERR"/>
</dbReference>
<dbReference type="STRING" id="249408.BOO71_0001987"/>
<dbReference type="PANTHER" id="PTHR30204:SF0">
    <property type="entry name" value="REDOX-SENSITIVE TRANSCRIPTIONAL ACTIVATOR SOXR"/>
    <property type="match status" value="1"/>
</dbReference>
<keyword evidence="1" id="KW-0001">2Fe-2S</keyword>
<organism evidence="9 10">
    <name type="scientific">Deinococcus marmoris</name>
    <dbReference type="NCBI Taxonomy" id="249408"/>
    <lineage>
        <taxon>Bacteria</taxon>
        <taxon>Thermotogati</taxon>
        <taxon>Deinococcota</taxon>
        <taxon>Deinococci</taxon>
        <taxon>Deinococcales</taxon>
        <taxon>Deinococcaceae</taxon>
        <taxon>Deinococcus</taxon>
    </lineage>
</organism>
<feature type="domain" description="HTH merR-type" evidence="8">
    <location>
        <begin position="16"/>
        <end position="84"/>
    </location>
</feature>
<dbReference type="PROSITE" id="PS50937">
    <property type="entry name" value="HTH_MERR_2"/>
    <property type="match status" value="1"/>
</dbReference>
<evidence type="ECO:0000256" key="1">
    <source>
        <dbReference type="ARBA" id="ARBA00022714"/>
    </source>
</evidence>
<dbReference type="EMBL" id="MSTI01000024">
    <property type="protein sequence ID" value="OLV19659.1"/>
    <property type="molecule type" value="Genomic_DNA"/>
</dbReference>
<evidence type="ECO:0000256" key="3">
    <source>
        <dbReference type="ARBA" id="ARBA00023004"/>
    </source>
</evidence>
<dbReference type="AlphaFoldDB" id="A0A1U7P3C5"/>
<evidence type="ECO:0000313" key="9">
    <source>
        <dbReference type="EMBL" id="OLV19659.1"/>
    </source>
</evidence>
<dbReference type="PROSITE" id="PS00552">
    <property type="entry name" value="HTH_MERR_1"/>
    <property type="match status" value="1"/>
</dbReference>
<keyword evidence="3" id="KW-0408">Iron</keyword>
<dbReference type="Pfam" id="PF09278">
    <property type="entry name" value="MerR-DNA-bind"/>
    <property type="match status" value="1"/>
</dbReference>